<sequence length="373" mass="39973">MSAAFFYGALRDPGLRDIVLGPGARGARMQPAVLPDHAVTWADGDALITAQAGAEAEGVLAEGLDPQAVLRLEFYAGGCGHSFSQDVQVSAAGAPHGARIWCAPAERNAQGTPFDLAAWQAGHGALARIAATEAMEYFGTCSAQVLAARMPMIRARAASRLAATAVPAALRSDTGADAVEAVRTEILHAGFYRVEARELRHPTFGGGMSDTLRREIFIATDAALVLPYDPARDRVLLVEQFRIGPYGRGDPRPWMLEPVAGRVDLGETPEEAAHRECAEEAGLTLARLEKIGGYYCTPGYSTEYFHNFVGIAELPNDLPRYGGLDSEAEDIRLHVLDFAAAMDLIDTGEADDGPLILSLLWLARHRERLRAAA</sequence>
<evidence type="ECO:0000313" key="16">
    <source>
        <dbReference type="EMBL" id="PVA11003.1"/>
    </source>
</evidence>
<keyword evidence="5 13" id="KW-0479">Metal-binding</keyword>
<comment type="similarity">
    <text evidence="2">Belongs to the Nudix hydrolase family. NudF subfamily.</text>
</comment>
<feature type="binding site" evidence="13">
    <location>
        <position position="329"/>
    </location>
    <ligand>
        <name>Mg(2+)</name>
        <dbReference type="ChEBI" id="CHEBI:18420"/>
        <label>1</label>
    </ligand>
</feature>
<dbReference type="PANTHER" id="PTHR11839">
    <property type="entry name" value="UDP/ADP-SUGAR PYROPHOSPHATASE"/>
    <property type="match status" value="1"/>
</dbReference>
<keyword evidence="7 13" id="KW-0460">Magnesium</keyword>
<comment type="caution">
    <text evidence="16">The sequence shown here is derived from an EMBL/GenBank/DDBJ whole genome shotgun (WGS) entry which is preliminary data.</text>
</comment>
<proteinExistence type="inferred from homology"/>
<dbReference type="GO" id="GO:0006753">
    <property type="term" value="P:nucleoside phosphate metabolic process"/>
    <property type="evidence" value="ECO:0007669"/>
    <property type="project" value="TreeGrafter"/>
</dbReference>
<protein>
    <recommendedName>
        <fullName evidence="4">ADP-ribose pyrophosphatase</fullName>
        <ecNumber evidence="3">3.6.1.13</ecNumber>
    </recommendedName>
    <alternativeName>
        <fullName evidence="9">ADP-ribose diphosphatase</fullName>
    </alternativeName>
    <alternativeName>
        <fullName evidence="11">ADP-ribose phosphohydrolase</fullName>
    </alternativeName>
    <alternativeName>
        <fullName evidence="10">Adenosine diphosphoribose pyrophosphatase</fullName>
    </alternativeName>
</protein>
<accession>A0A2T7G9B4</accession>
<dbReference type="PROSITE" id="PS51462">
    <property type="entry name" value="NUDIX"/>
    <property type="match status" value="1"/>
</dbReference>
<evidence type="ECO:0000256" key="3">
    <source>
        <dbReference type="ARBA" id="ARBA00012453"/>
    </source>
</evidence>
<keyword evidence="6" id="KW-0378">Hydrolase</keyword>
<evidence type="ECO:0000256" key="4">
    <source>
        <dbReference type="ARBA" id="ARBA00013297"/>
    </source>
</evidence>
<evidence type="ECO:0000256" key="14">
    <source>
        <dbReference type="PIRSR" id="PIRSR604385-3"/>
    </source>
</evidence>
<gene>
    <name evidence="16" type="ORF">DC366_04260</name>
</gene>
<dbReference type="GO" id="GO:0019693">
    <property type="term" value="P:ribose phosphate metabolic process"/>
    <property type="evidence" value="ECO:0007669"/>
    <property type="project" value="TreeGrafter"/>
</dbReference>
<dbReference type="GO" id="GO:0005829">
    <property type="term" value="C:cytosol"/>
    <property type="evidence" value="ECO:0007669"/>
    <property type="project" value="TreeGrafter"/>
</dbReference>
<evidence type="ECO:0000256" key="9">
    <source>
        <dbReference type="ARBA" id="ARBA00030162"/>
    </source>
</evidence>
<feature type="domain" description="Nudix hydrolase" evidence="15">
    <location>
        <begin position="218"/>
        <end position="358"/>
    </location>
</feature>
<dbReference type="GO" id="GO:0019144">
    <property type="term" value="F:ADP-sugar diphosphatase activity"/>
    <property type="evidence" value="ECO:0007669"/>
    <property type="project" value="TreeGrafter"/>
</dbReference>
<comment type="catalytic activity">
    <reaction evidence="12">
        <text>ADP-D-ribose + H2O = D-ribose 5-phosphate + AMP + 2 H(+)</text>
        <dbReference type="Rhea" id="RHEA:10412"/>
        <dbReference type="ChEBI" id="CHEBI:15377"/>
        <dbReference type="ChEBI" id="CHEBI:15378"/>
        <dbReference type="ChEBI" id="CHEBI:57967"/>
        <dbReference type="ChEBI" id="CHEBI:78346"/>
        <dbReference type="ChEBI" id="CHEBI:456215"/>
        <dbReference type="EC" id="3.6.1.13"/>
    </reaction>
</comment>
<dbReference type="InterPro" id="IPR015797">
    <property type="entry name" value="NUDIX_hydrolase-like_dom_sf"/>
</dbReference>
<evidence type="ECO:0000313" key="17">
    <source>
        <dbReference type="Proteomes" id="UP000244446"/>
    </source>
</evidence>
<dbReference type="Proteomes" id="UP000244446">
    <property type="component" value="Unassembled WGS sequence"/>
</dbReference>
<dbReference type="AlphaFoldDB" id="A0A2T7G9B4"/>
<dbReference type="EMBL" id="QCYH01000002">
    <property type="protein sequence ID" value="PVA11003.1"/>
    <property type="molecule type" value="Genomic_DNA"/>
</dbReference>
<feature type="binding site" evidence="13">
    <location>
        <position position="280"/>
    </location>
    <ligand>
        <name>Mg(2+)</name>
        <dbReference type="ChEBI" id="CHEBI:18420"/>
        <label>1</label>
    </ligand>
</feature>
<evidence type="ECO:0000256" key="5">
    <source>
        <dbReference type="ARBA" id="ARBA00022723"/>
    </source>
</evidence>
<evidence type="ECO:0000259" key="15">
    <source>
        <dbReference type="PROSITE" id="PS51462"/>
    </source>
</evidence>
<dbReference type="OrthoDB" id="5292471at2"/>
<dbReference type="PANTHER" id="PTHR11839:SF5">
    <property type="entry name" value="ADP-RIBOSE PYROPHOSPHATASE"/>
    <property type="match status" value="1"/>
</dbReference>
<evidence type="ECO:0000256" key="6">
    <source>
        <dbReference type="ARBA" id="ARBA00022801"/>
    </source>
</evidence>
<dbReference type="NCBIfam" id="TIGR00052">
    <property type="entry name" value="nudix-type nucleoside diphosphatase, YffH/AdpP family"/>
    <property type="match status" value="1"/>
</dbReference>
<dbReference type="Pfam" id="PF00293">
    <property type="entry name" value="NUDIX"/>
    <property type="match status" value="1"/>
</dbReference>
<dbReference type="GO" id="GO:0047631">
    <property type="term" value="F:ADP-ribose diphosphatase activity"/>
    <property type="evidence" value="ECO:0007669"/>
    <property type="project" value="UniProtKB-EC"/>
</dbReference>
<feature type="binding site" evidence="13">
    <location>
        <position position="260"/>
    </location>
    <ligand>
        <name>Mg(2+)</name>
        <dbReference type="ChEBI" id="CHEBI:18420"/>
        <label>1</label>
    </ligand>
</feature>
<feature type="short sequence motif" description="Nudix box" evidence="14">
    <location>
        <begin position="261"/>
        <end position="283"/>
    </location>
</feature>
<comment type="function">
    <text evidence="8">Acts on ADP-mannose and ADP-glucose as well as ADP-ribose. Prevents glycogen biosynthesis. The reaction catalyzed by this enzyme is a limiting step of the gluconeogenic process.</text>
</comment>
<dbReference type="SUPFAM" id="SSF55811">
    <property type="entry name" value="Nudix"/>
    <property type="match status" value="1"/>
</dbReference>
<organism evidence="16 17">
    <name type="scientific">Pelagivirga sediminicola</name>
    <dbReference type="NCBI Taxonomy" id="2170575"/>
    <lineage>
        <taxon>Bacteria</taxon>
        <taxon>Pseudomonadati</taxon>
        <taxon>Pseudomonadota</taxon>
        <taxon>Alphaproteobacteria</taxon>
        <taxon>Rhodobacterales</taxon>
        <taxon>Paracoccaceae</taxon>
        <taxon>Pelagivirga</taxon>
    </lineage>
</organism>
<dbReference type="RefSeq" id="WP_108690977.1">
    <property type="nucleotide sequence ID" value="NZ_QCYH01000002.1"/>
</dbReference>
<dbReference type="GO" id="GO:0046872">
    <property type="term" value="F:metal ion binding"/>
    <property type="evidence" value="ECO:0007669"/>
    <property type="project" value="UniProtKB-KW"/>
</dbReference>
<evidence type="ECO:0000256" key="13">
    <source>
        <dbReference type="PIRSR" id="PIRSR604385-2"/>
    </source>
</evidence>
<evidence type="ECO:0000256" key="12">
    <source>
        <dbReference type="ARBA" id="ARBA00049546"/>
    </source>
</evidence>
<evidence type="ECO:0000256" key="10">
    <source>
        <dbReference type="ARBA" id="ARBA00030308"/>
    </source>
</evidence>
<dbReference type="InterPro" id="IPR004385">
    <property type="entry name" value="NDP_pyrophosphatase"/>
</dbReference>
<comment type="cofactor">
    <cofactor evidence="1 13">
        <name>Mg(2+)</name>
        <dbReference type="ChEBI" id="CHEBI:18420"/>
    </cofactor>
</comment>
<evidence type="ECO:0000256" key="2">
    <source>
        <dbReference type="ARBA" id="ARBA00007482"/>
    </source>
</evidence>
<evidence type="ECO:0000256" key="1">
    <source>
        <dbReference type="ARBA" id="ARBA00001946"/>
    </source>
</evidence>
<dbReference type="Gene3D" id="3.10.490.10">
    <property type="entry name" value="Gamma-glutamyl cyclotransferase-like"/>
    <property type="match status" value="1"/>
</dbReference>
<dbReference type="EC" id="3.6.1.13" evidence="3"/>
<feature type="binding site" evidence="13">
    <location>
        <position position="276"/>
    </location>
    <ligand>
        <name>Mg(2+)</name>
        <dbReference type="ChEBI" id="CHEBI:18420"/>
        <label>1</label>
    </ligand>
</feature>
<dbReference type="InterPro" id="IPR000086">
    <property type="entry name" value="NUDIX_hydrolase_dom"/>
</dbReference>
<dbReference type="Gene3D" id="3.90.79.10">
    <property type="entry name" value="Nucleoside Triphosphate Pyrophosphohydrolase"/>
    <property type="match status" value="1"/>
</dbReference>
<evidence type="ECO:0000256" key="11">
    <source>
        <dbReference type="ARBA" id="ARBA00033056"/>
    </source>
</evidence>
<name>A0A2T7G9B4_9RHOB</name>
<evidence type="ECO:0000256" key="7">
    <source>
        <dbReference type="ARBA" id="ARBA00022842"/>
    </source>
</evidence>
<keyword evidence="17" id="KW-1185">Reference proteome</keyword>
<evidence type="ECO:0000256" key="8">
    <source>
        <dbReference type="ARBA" id="ARBA00025164"/>
    </source>
</evidence>
<dbReference type="CDD" id="cd24155">
    <property type="entry name" value="NUDIX_ADPRase"/>
    <property type="match status" value="1"/>
</dbReference>
<reference evidence="16 17" key="1">
    <citation type="submission" date="2018-04" db="EMBL/GenBank/DDBJ databases">
        <title>Pelagivirga bohaiensis gen. nov., sp. nov., a bacterium isolated from the Bohai Sea.</title>
        <authorList>
            <person name="Ji X."/>
        </authorList>
    </citation>
    <scope>NUCLEOTIDE SEQUENCE [LARGE SCALE GENOMIC DNA]</scope>
    <source>
        <strain evidence="16 17">BH-SD19</strain>
    </source>
</reference>